<keyword evidence="2" id="KW-1185">Reference proteome</keyword>
<name>A0ABY1ZRR3_9GAMM</name>
<comment type="caution">
    <text evidence="1">The sequence shown here is derived from an EMBL/GenBank/DDBJ whole genome shotgun (WGS) entry which is preliminary data.</text>
</comment>
<proteinExistence type="predicted"/>
<sequence>MTNGDINLARDAIVATIKQALPELRDCQAHGGRFDLPELQRWSRRAPAVLVAAVQVPVVADNHTRQVQVRWVAYVVTRDTPQAARDVAALDYAEALLRCVKGNRWGLDNTQRPENLAAENLYSGQADRQGMALWAVSWQQGLALRATDLSSLADFRIYSATHQVGDGPATESYTDIPVG</sequence>
<dbReference type="InterPro" id="IPR014972">
    <property type="entry name" value="Phage_Mu_Gp37"/>
</dbReference>
<dbReference type="Proteomes" id="UP000313645">
    <property type="component" value="Unassembled WGS sequence"/>
</dbReference>
<organism evidence="1 2">
    <name type="scientific">Marinobacter halodurans</name>
    <dbReference type="NCBI Taxonomy" id="2528979"/>
    <lineage>
        <taxon>Bacteria</taxon>
        <taxon>Pseudomonadati</taxon>
        <taxon>Pseudomonadota</taxon>
        <taxon>Gammaproteobacteria</taxon>
        <taxon>Pseudomonadales</taxon>
        <taxon>Marinobacteraceae</taxon>
        <taxon>Marinobacter</taxon>
    </lineage>
</organism>
<reference evidence="1 2" key="1">
    <citation type="submission" date="2019-02" db="EMBL/GenBank/DDBJ databases">
        <title>Marinobacter halodurans sp. nov., a marine bacterium isolated from sea tidal flat.</title>
        <authorList>
            <person name="Yoo Y."/>
            <person name="Lee D.W."/>
            <person name="Kim B.S."/>
            <person name="Kim J.-J."/>
        </authorList>
    </citation>
    <scope>NUCLEOTIDE SEQUENCE [LARGE SCALE GENOMIC DNA]</scope>
    <source>
        <strain evidence="1 2">YJ-S3-2</strain>
    </source>
</reference>
<dbReference type="Pfam" id="PF08873">
    <property type="entry name" value="Phage_Mu_Gp37"/>
    <property type="match status" value="1"/>
</dbReference>
<dbReference type="RefSeq" id="WP_131479283.1">
    <property type="nucleotide sequence ID" value="NZ_SJDL01000004.1"/>
</dbReference>
<protein>
    <submittedName>
        <fullName evidence="1">DUF1834 family protein</fullName>
    </submittedName>
</protein>
<evidence type="ECO:0000313" key="2">
    <source>
        <dbReference type="Proteomes" id="UP000313645"/>
    </source>
</evidence>
<dbReference type="EMBL" id="SJDL01000004">
    <property type="protein sequence ID" value="TBW58554.1"/>
    <property type="molecule type" value="Genomic_DNA"/>
</dbReference>
<accession>A0ABY1ZRR3</accession>
<gene>
    <name evidence="1" type="ORF">EZI54_03995</name>
</gene>
<evidence type="ECO:0000313" key="1">
    <source>
        <dbReference type="EMBL" id="TBW58554.1"/>
    </source>
</evidence>